<dbReference type="EMBL" id="AZHB01000007">
    <property type="protein sequence ID" value="OAA67470.1"/>
    <property type="molecule type" value="Genomic_DNA"/>
</dbReference>
<protein>
    <submittedName>
        <fullName evidence="1">Uncharacterized protein</fullName>
    </submittedName>
</protein>
<sequence>MTTLLLCEPSGVAHGFEFPVLWRIAEEPVALERQMHFGGEHEVAADIAGETDLAGKTDLAGETDLGYAWGVEGDMLIQVAGPWDASRFEYHDSADLAAGYGRNSARLPGGYPAAEAVVDADWMMLKIGNGEAAVGRMAGHCADEAA</sequence>
<gene>
    <name evidence="1" type="ORF">ISF_03646</name>
</gene>
<organism evidence="1 2">
    <name type="scientific">Cordyceps fumosorosea (strain ARSEF 2679)</name>
    <name type="common">Isaria fumosorosea</name>
    <dbReference type="NCBI Taxonomy" id="1081104"/>
    <lineage>
        <taxon>Eukaryota</taxon>
        <taxon>Fungi</taxon>
        <taxon>Dikarya</taxon>
        <taxon>Ascomycota</taxon>
        <taxon>Pezizomycotina</taxon>
        <taxon>Sordariomycetes</taxon>
        <taxon>Hypocreomycetidae</taxon>
        <taxon>Hypocreales</taxon>
        <taxon>Cordycipitaceae</taxon>
        <taxon>Cordyceps</taxon>
    </lineage>
</organism>
<keyword evidence="2" id="KW-1185">Reference proteome</keyword>
<accession>A0A167ZFZ7</accession>
<dbReference type="GeneID" id="30019938"/>
<name>A0A167ZFZ7_CORFA</name>
<dbReference type="RefSeq" id="XP_018705459.1">
    <property type="nucleotide sequence ID" value="XM_018847252.1"/>
</dbReference>
<comment type="caution">
    <text evidence="1">The sequence shown here is derived from an EMBL/GenBank/DDBJ whole genome shotgun (WGS) entry which is preliminary data.</text>
</comment>
<evidence type="ECO:0000313" key="1">
    <source>
        <dbReference type="EMBL" id="OAA67470.1"/>
    </source>
</evidence>
<evidence type="ECO:0000313" key="2">
    <source>
        <dbReference type="Proteomes" id="UP000076744"/>
    </source>
</evidence>
<dbReference type="Proteomes" id="UP000076744">
    <property type="component" value="Unassembled WGS sequence"/>
</dbReference>
<reference evidence="1 2" key="1">
    <citation type="journal article" date="2016" name="Genome Biol. Evol.">
        <title>Divergent and convergent evolution of fungal pathogenicity.</title>
        <authorList>
            <person name="Shang Y."/>
            <person name="Xiao G."/>
            <person name="Zheng P."/>
            <person name="Cen K."/>
            <person name="Zhan S."/>
            <person name="Wang C."/>
        </authorList>
    </citation>
    <scope>NUCLEOTIDE SEQUENCE [LARGE SCALE GENOMIC DNA]</scope>
    <source>
        <strain evidence="1 2">ARSEF 2679</strain>
    </source>
</reference>
<proteinExistence type="predicted"/>
<dbReference type="AlphaFoldDB" id="A0A167ZFZ7"/>